<proteinExistence type="inferred from homology"/>
<sequence>MGGYLSRVTWLHRLPAGLKLFTVAGMSIALLPIQDWRILALCLAVVVGVYGALGRDAVRRLSLLKPLVPLLAIIGGLQGLSSRWDEGASVVLRLLVMVLVADLVTMTTTMSALMEAVEPLFRLLGPLGVNSRKIALSVALVLRFIPVLLANWHAREEAWRTRSRRRVPLRIVVLFLIETLRLADHVADALDARGYGRAGRQPKGSR</sequence>
<dbReference type="InterPro" id="IPR003339">
    <property type="entry name" value="ABC/ECF_trnsptr_transmembrane"/>
</dbReference>
<evidence type="ECO:0008006" key="9">
    <source>
        <dbReference type="Google" id="ProtNLM"/>
    </source>
</evidence>
<reference evidence="7 8" key="1">
    <citation type="submission" date="2015-11" db="EMBL/GenBank/DDBJ databases">
        <title>Draft Genome Sequence of the Strain BR 10303 (Bradyrhizobium sp.) isolated from nodules of Centrolobium paraense.</title>
        <authorList>
            <person name="Zelli J.E."/>
            <person name="Simoes-Araujo J.L."/>
            <person name="Barauna A.C."/>
            <person name="Silva K."/>
        </authorList>
    </citation>
    <scope>NUCLEOTIDE SEQUENCE [LARGE SCALE GENOMIC DNA]</scope>
    <source>
        <strain evidence="7 8">BR 10303</strain>
    </source>
</reference>
<name>A0A109JC63_9BRAD</name>
<accession>A0A109JC63</accession>
<keyword evidence="8" id="KW-1185">Reference proteome</keyword>
<evidence type="ECO:0000256" key="4">
    <source>
        <dbReference type="ARBA" id="ARBA00022989"/>
    </source>
</evidence>
<evidence type="ECO:0000313" key="7">
    <source>
        <dbReference type="EMBL" id="KWV46198.1"/>
    </source>
</evidence>
<gene>
    <name evidence="7" type="ORF">AS156_21750</name>
</gene>
<keyword evidence="5 6" id="KW-0472">Membrane</keyword>
<protein>
    <recommendedName>
        <fullName evidence="9">Biotin transport system permease protein</fullName>
    </recommendedName>
</protein>
<evidence type="ECO:0000256" key="2">
    <source>
        <dbReference type="ARBA" id="ARBA00008564"/>
    </source>
</evidence>
<feature type="transmembrane region" description="Helical" evidence="6">
    <location>
        <begin position="12"/>
        <end position="31"/>
    </location>
</feature>
<feature type="transmembrane region" description="Helical" evidence="6">
    <location>
        <begin position="92"/>
        <end position="114"/>
    </location>
</feature>
<dbReference type="Pfam" id="PF02361">
    <property type="entry name" value="CbiQ"/>
    <property type="match status" value="1"/>
</dbReference>
<feature type="transmembrane region" description="Helical" evidence="6">
    <location>
        <begin position="38"/>
        <end position="55"/>
    </location>
</feature>
<evidence type="ECO:0000256" key="3">
    <source>
        <dbReference type="ARBA" id="ARBA00022692"/>
    </source>
</evidence>
<evidence type="ECO:0000256" key="5">
    <source>
        <dbReference type="ARBA" id="ARBA00023136"/>
    </source>
</evidence>
<keyword evidence="4 6" id="KW-1133">Transmembrane helix</keyword>
<comment type="subcellular location">
    <subcellularLocation>
        <location evidence="1">Membrane</location>
        <topology evidence="1">Multi-pass membrane protein</topology>
    </subcellularLocation>
</comment>
<evidence type="ECO:0000313" key="8">
    <source>
        <dbReference type="Proteomes" id="UP000057737"/>
    </source>
</evidence>
<feature type="transmembrane region" description="Helical" evidence="6">
    <location>
        <begin position="134"/>
        <end position="154"/>
    </location>
</feature>
<comment type="similarity">
    <text evidence="2">Belongs to the CbiQ family.</text>
</comment>
<organism evidence="7 8">
    <name type="scientific">Bradyrhizobium macuxiense</name>
    <dbReference type="NCBI Taxonomy" id="1755647"/>
    <lineage>
        <taxon>Bacteria</taxon>
        <taxon>Pseudomonadati</taxon>
        <taxon>Pseudomonadota</taxon>
        <taxon>Alphaproteobacteria</taxon>
        <taxon>Hyphomicrobiales</taxon>
        <taxon>Nitrobacteraceae</taxon>
        <taxon>Bradyrhizobium</taxon>
    </lineage>
</organism>
<evidence type="ECO:0000256" key="1">
    <source>
        <dbReference type="ARBA" id="ARBA00004141"/>
    </source>
</evidence>
<dbReference type="CDD" id="cd16914">
    <property type="entry name" value="EcfT"/>
    <property type="match status" value="1"/>
</dbReference>
<dbReference type="AlphaFoldDB" id="A0A109JC63"/>
<keyword evidence="3 6" id="KW-0812">Transmembrane</keyword>
<comment type="caution">
    <text evidence="7">The sequence shown here is derived from an EMBL/GenBank/DDBJ whole genome shotgun (WGS) entry which is preliminary data.</text>
</comment>
<dbReference type="Proteomes" id="UP000057737">
    <property type="component" value="Unassembled WGS sequence"/>
</dbReference>
<evidence type="ECO:0000256" key="6">
    <source>
        <dbReference type="SAM" id="Phobius"/>
    </source>
</evidence>
<dbReference type="GO" id="GO:0005886">
    <property type="term" value="C:plasma membrane"/>
    <property type="evidence" value="ECO:0007669"/>
    <property type="project" value="UniProtKB-ARBA"/>
</dbReference>
<dbReference type="EMBL" id="LNCU01000118">
    <property type="protein sequence ID" value="KWV46198.1"/>
    <property type="molecule type" value="Genomic_DNA"/>
</dbReference>